<evidence type="ECO:0000259" key="1">
    <source>
        <dbReference type="Pfam" id="PF03235"/>
    </source>
</evidence>
<dbReference type="RefSeq" id="WP_078291834.1">
    <property type="nucleotide sequence ID" value="NZ_MBIN01000001.1"/>
</dbReference>
<dbReference type="EMBL" id="MBIN01000001">
    <property type="protein sequence ID" value="PDX09768.1"/>
    <property type="molecule type" value="Genomic_DNA"/>
</dbReference>
<dbReference type="InterPro" id="IPR004919">
    <property type="entry name" value="GmrSD_N"/>
</dbReference>
<evidence type="ECO:0008006" key="5">
    <source>
        <dbReference type="Google" id="ProtNLM"/>
    </source>
</evidence>
<dbReference type="Pfam" id="PF03235">
    <property type="entry name" value="GmrSD_N"/>
    <property type="match status" value="1"/>
</dbReference>
<reference evidence="3 4" key="1">
    <citation type="journal article" date="2017" name="Gut Pathog.">
        <title>Phylogenomics of Colombian Helicobacter pylori isolates.</title>
        <authorList>
            <person name="Gutierrez-Escobar A.J."/>
            <person name="Trujillo E."/>
            <person name="Acevedo O."/>
            <person name="Bravo M.M."/>
        </authorList>
    </citation>
    <scope>NUCLEOTIDE SEQUENCE [LARGE SCALE GENOMIC DNA]</scope>
    <source>
        <strain evidence="3 4">22366</strain>
    </source>
</reference>
<dbReference type="Proteomes" id="UP000220501">
    <property type="component" value="Unassembled WGS sequence"/>
</dbReference>
<comment type="caution">
    <text evidence="3">The sequence shown here is derived from an EMBL/GenBank/DDBJ whole genome shotgun (WGS) entry which is preliminary data.</text>
</comment>
<dbReference type="InterPro" id="IPR011089">
    <property type="entry name" value="GmrSD_C"/>
</dbReference>
<protein>
    <recommendedName>
        <fullName evidence="5">DUF262 domain-containing protein</fullName>
    </recommendedName>
</protein>
<dbReference type="Pfam" id="PF07510">
    <property type="entry name" value="GmrSD_C"/>
    <property type="match status" value="1"/>
</dbReference>
<evidence type="ECO:0000313" key="4">
    <source>
        <dbReference type="Proteomes" id="UP000220501"/>
    </source>
</evidence>
<accession>A0AAE5P0Q0</accession>
<sequence length="605" mass="70386">MANESIKGEACQLKDILATEFDCYYQIPIYQRPYQWTEENCKKLLDDLLSSYEYYKESGYFCGSLVLIAIGTDSETNATTYDVVDGQQRLSTFILLAKVLATLYNNEVLNNKTSKDFLEKSLGDTDGEKRKRLTFNTIGLNAKDDFQDALDFFDDLDASKGKNSKSNDPSKGKNNYLKNAICLKNYLKEKEIENINAFIKWLYLKVTFIKTTCPNISMALRIFSVLNARGLPLHAIDIFKAELLKKLANKKDQEEFVFRWNALRQKCSENESKFPKRKENKREKNAAEILFSWYLAYLNPVTGAKSMEERLADQFEKLNKPPLEYLKGIEDFYNAYCEVLEMQDWHAHLLSYKDDDHLRVILCASLLHRYNDQDIKALKELLVKFYYQDWVAGQTKSTRSQTCCNIINALKEKKSVRYIASIVVKKYLDDKNITQRFKDNLKDSNLYTKFYFAGKSVKKNSWLKPILILVEYFMSDNANPAYIKMDDDLHVERILPQNPDPSSQWVKDFSEEERGLYTHSLANLTLLGGKKNTKALSQVLNQDFKEKKEIYMGKTIALDNKKTFKVMTCYKMTIDVAHHYTEWTPKSLEKRKEELIQKIESVLAL</sequence>
<dbReference type="PANTHER" id="PTHR35149">
    <property type="entry name" value="SLL5132 PROTEIN"/>
    <property type="match status" value="1"/>
</dbReference>
<evidence type="ECO:0000259" key="2">
    <source>
        <dbReference type="Pfam" id="PF07510"/>
    </source>
</evidence>
<evidence type="ECO:0000313" key="3">
    <source>
        <dbReference type="EMBL" id="PDX09768.1"/>
    </source>
</evidence>
<dbReference type="PANTHER" id="PTHR35149:SF2">
    <property type="entry name" value="DUF262 DOMAIN-CONTAINING PROTEIN"/>
    <property type="match status" value="1"/>
</dbReference>
<dbReference type="AlphaFoldDB" id="A0AAE5P0Q0"/>
<feature type="domain" description="GmrSD restriction endonucleases N-terminal" evidence="1">
    <location>
        <begin position="20"/>
        <end position="243"/>
    </location>
</feature>
<proteinExistence type="predicted"/>
<name>A0AAE5P0Q0_HELPX</name>
<organism evidence="3 4">
    <name type="scientific">Helicobacter pylori</name>
    <name type="common">Campylobacter pylori</name>
    <dbReference type="NCBI Taxonomy" id="210"/>
    <lineage>
        <taxon>Bacteria</taxon>
        <taxon>Pseudomonadati</taxon>
        <taxon>Campylobacterota</taxon>
        <taxon>Epsilonproteobacteria</taxon>
        <taxon>Campylobacterales</taxon>
        <taxon>Helicobacteraceae</taxon>
        <taxon>Helicobacter</taxon>
    </lineage>
</organism>
<gene>
    <name evidence="3" type="ORF">BB406_00515</name>
</gene>
<feature type="domain" description="GmrSD restriction endonucleases C-terminal" evidence="2">
    <location>
        <begin position="446"/>
        <end position="597"/>
    </location>
</feature>